<dbReference type="PANTHER" id="PTHR12121:SF36">
    <property type="entry name" value="ENDONUCLEASE_EXONUCLEASE_PHOSPHATASE DOMAIN-CONTAINING PROTEIN"/>
    <property type="match status" value="1"/>
</dbReference>
<dbReference type="RefSeq" id="WP_310890772.1">
    <property type="nucleotide sequence ID" value="NZ_BAAAGR010000001.1"/>
</dbReference>
<dbReference type="InterPro" id="IPR005135">
    <property type="entry name" value="Endo/exonuclease/phosphatase"/>
</dbReference>
<feature type="region of interest" description="Disordered" evidence="1">
    <location>
        <begin position="268"/>
        <end position="294"/>
    </location>
</feature>
<sequence>MVLPVIGPVAAPGIHVMTFNIRRRSSRPGGPVADRWERRRALVAEMLRAERPAVLGIQEAMPDQADAVALALGDTYRRLGRGREREGRGEGCPIFVDTARFEIIAHRQVALSETPEVPGSRGWFAAAPRTAVVATLRDRATGSVCDVVNTHFDHVSPLARVRSAEQIRRMVVEAGRPAVVLGDLNAGAGSRPLRVLLGDSLLADAWSRAAVRRTPEWGTRPNYRRPRADARRIDWLLVGGGIEVDVAAINGEAVRGRWPSDHLPVQAALRLPPPSRSSRGPGDTGGVSRRHPAE</sequence>
<dbReference type="AlphaFoldDB" id="A0AAJ2LV64"/>
<dbReference type="GO" id="GO:0004519">
    <property type="term" value="F:endonuclease activity"/>
    <property type="evidence" value="ECO:0007669"/>
    <property type="project" value="UniProtKB-KW"/>
</dbReference>
<reference evidence="3 4" key="1">
    <citation type="submission" date="2021-06" db="EMBL/GenBank/DDBJ databases">
        <title>Genome-based taxonomic framework of Microbacterium strains isolated from marine environment, the description of four new species and reclassification of four preexisting species.</title>
        <authorList>
            <person name="Lee S.D."/>
            <person name="Kim S.-M."/>
            <person name="Byeon Y.-S."/>
            <person name="Yang H.L."/>
            <person name="Kim I.S."/>
        </authorList>
    </citation>
    <scope>NUCLEOTIDE SEQUENCE [LARGE SCALE GENOMIC DNA]</scope>
    <source>
        <strain evidence="3 4">KACC 20514</strain>
    </source>
</reference>
<accession>A0AAJ2LV64</accession>
<dbReference type="PANTHER" id="PTHR12121">
    <property type="entry name" value="CARBON CATABOLITE REPRESSOR PROTEIN 4"/>
    <property type="match status" value="1"/>
</dbReference>
<dbReference type="InterPro" id="IPR050410">
    <property type="entry name" value="CCR4/nocturin_mRNA_transcr"/>
</dbReference>
<gene>
    <name evidence="3" type="ORF">KZC50_04580</name>
</gene>
<dbReference type="CDD" id="cd09083">
    <property type="entry name" value="EEP-1"/>
    <property type="match status" value="1"/>
</dbReference>
<dbReference type="GeneID" id="301457479"/>
<evidence type="ECO:0000313" key="4">
    <source>
        <dbReference type="Proteomes" id="UP001183582"/>
    </source>
</evidence>
<dbReference type="Pfam" id="PF03372">
    <property type="entry name" value="Exo_endo_phos"/>
    <property type="match status" value="1"/>
</dbReference>
<evidence type="ECO:0000259" key="2">
    <source>
        <dbReference type="Pfam" id="PF03372"/>
    </source>
</evidence>
<dbReference type="EMBL" id="JAHWXH010000001">
    <property type="protein sequence ID" value="MDS0244885.1"/>
    <property type="molecule type" value="Genomic_DNA"/>
</dbReference>
<name>A0AAJ2LV64_9MICO</name>
<dbReference type="InterPro" id="IPR036691">
    <property type="entry name" value="Endo/exonu/phosph_ase_sf"/>
</dbReference>
<organism evidence="3 4">
    <name type="scientific">Microbacterium aurantiacum</name>
    <dbReference type="NCBI Taxonomy" id="162393"/>
    <lineage>
        <taxon>Bacteria</taxon>
        <taxon>Bacillati</taxon>
        <taxon>Actinomycetota</taxon>
        <taxon>Actinomycetes</taxon>
        <taxon>Micrococcales</taxon>
        <taxon>Microbacteriaceae</taxon>
        <taxon>Microbacterium</taxon>
    </lineage>
</organism>
<comment type="caution">
    <text evidence="3">The sequence shown here is derived from an EMBL/GenBank/DDBJ whole genome shotgun (WGS) entry which is preliminary data.</text>
</comment>
<dbReference type="GO" id="GO:0000175">
    <property type="term" value="F:3'-5'-RNA exonuclease activity"/>
    <property type="evidence" value="ECO:0007669"/>
    <property type="project" value="TreeGrafter"/>
</dbReference>
<protein>
    <submittedName>
        <fullName evidence="3">Endonuclease/exonuclease/phosphatase family protein</fullName>
    </submittedName>
</protein>
<dbReference type="Proteomes" id="UP001183582">
    <property type="component" value="Unassembled WGS sequence"/>
</dbReference>
<evidence type="ECO:0000313" key="3">
    <source>
        <dbReference type="EMBL" id="MDS0244885.1"/>
    </source>
</evidence>
<keyword evidence="3" id="KW-0255">Endonuclease</keyword>
<proteinExistence type="predicted"/>
<dbReference type="SUPFAM" id="SSF56219">
    <property type="entry name" value="DNase I-like"/>
    <property type="match status" value="1"/>
</dbReference>
<keyword evidence="3" id="KW-0540">Nuclease</keyword>
<evidence type="ECO:0000256" key="1">
    <source>
        <dbReference type="SAM" id="MobiDB-lite"/>
    </source>
</evidence>
<feature type="domain" description="Endonuclease/exonuclease/phosphatase" evidence="2">
    <location>
        <begin position="17"/>
        <end position="262"/>
    </location>
</feature>
<keyword evidence="3" id="KW-0378">Hydrolase</keyword>
<dbReference type="Gene3D" id="3.60.10.10">
    <property type="entry name" value="Endonuclease/exonuclease/phosphatase"/>
    <property type="match status" value="1"/>
</dbReference>